<feature type="compositionally biased region" description="Basic and acidic residues" evidence="1">
    <location>
        <begin position="178"/>
        <end position="200"/>
    </location>
</feature>
<accession>A0A0L8IH74</accession>
<gene>
    <name evidence="3" type="ORF">OCBIM_22005003mg</name>
</gene>
<evidence type="ECO:0000313" key="3">
    <source>
        <dbReference type="EMBL" id="KOG00364.1"/>
    </source>
</evidence>
<dbReference type="EMBL" id="KQ415811">
    <property type="protein sequence ID" value="KOG00364.1"/>
    <property type="molecule type" value="Genomic_DNA"/>
</dbReference>
<keyword evidence="2" id="KW-0472">Membrane</keyword>
<reference evidence="3" key="1">
    <citation type="submission" date="2015-07" db="EMBL/GenBank/DDBJ databases">
        <title>MeaNS - Measles Nucleotide Surveillance Program.</title>
        <authorList>
            <person name="Tran T."/>
            <person name="Druce J."/>
        </authorList>
    </citation>
    <scope>NUCLEOTIDE SEQUENCE</scope>
    <source>
        <strain evidence="3">UCB-OBI-ISO-001</strain>
        <tissue evidence="3">Gonad</tissue>
    </source>
</reference>
<evidence type="ECO:0000256" key="1">
    <source>
        <dbReference type="SAM" id="MobiDB-lite"/>
    </source>
</evidence>
<dbReference type="AlphaFoldDB" id="A0A0L8IH74"/>
<evidence type="ECO:0000256" key="2">
    <source>
        <dbReference type="SAM" id="Phobius"/>
    </source>
</evidence>
<proteinExistence type="predicted"/>
<keyword evidence="2" id="KW-1133">Transmembrane helix</keyword>
<feature type="compositionally biased region" description="Basic residues" evidence="1">
    <location>
        <begin position="230"/>
        <end position="243"/>
    </location>
</feature>
<sequence>MILIISMIIIISIVTTIIAIIIAIIIIMVIIIIIILDVAVAAVIILRQRFNKMVVEATESVALVYMTLEVAAVGVVERFLRDIRSVVTFCTREAKYGEEEARKYSTVPLRSPKWALLPTCSGKRAARVGVGGVPPEIDEVWLVATIFFSTEENTEMIDISSTVEPARPPQNCGGTDTGEGRKAEDSGGRKTAEKEVGQEKQEEEEEEEQRAEVQMQVSEKIENVGEKCTVGKRKKKKKEKRKYRGESMRKTRDTKKKRRKLRRKEMRRKERKREER</sequence>
<feature type="region of interest" description="Disordered" evidence="1">
    <location>
        <begin position="159"/>
        <end position="276"/>
    </location>
</feature>
<name>A0A0L8IH74_OCTBM</name>
<feature type="compositionally biased region" description="Basic residues" evidence="1">
    <location>
        <begin position="252"/>
        <end position="276"/>
    </location>
</feature>
<feature type="transmembrane region" description="Helical" evidence="2">
    <location>
        <begin position="12"/>
        <end position="45"/>
    </location>
</feature>
<protein>
    <submittedName>
        <fullName evidence="3">Uncharacterized protein</fullName>
    </submittedName>
</protein>
<keyword evidence="2" id="KW-0812">Transmembrane</keyword>
<organism evidence="3">
    <name type="scientific">Octopus bimaculoides</name>
    <name type="common">California two-spotted octopus</name>
    <dbReference type="NCBI Taxonomy" id="37653"/>
    <lineage>
        <taxon>Eukaryota</taxon>
        <taxon>Metazoa</taxon>
        <taxon>Spiralia</taxon>
        <taxon>Lophotrochozoa</taxon>
        <taxon>Mollusca</taxon>
        <taxon>Cephalopoda</taxon>
        <taxon>Coleoidea</taxon>
        <taxon>Octopodiformes</taxon>
        <taxon>Octopoda</taxon>
        <taxon>Incirrata</taxon>
        <taxon>Octopodidae</taxon>
        <taxon>Octopus</taxon>
    </lineage>
</organism>